<dbReference type="GO" id="GO:0005730">
    <property type="term" value="C:nucleolus"/>
    <property type="evidence" value="ECO:0007669"/>
    <property type="project" value="TreeGrafter"/>
</dbReference>
<feature type="compositionally biased region" description="Gly residues" evidence="5">
    <location>
        <begin position="517"/>
        <end position="527"/>
    </location>
</feature>
<dbReference type="GO" id="GO:0045727">
    <property type="term" value="P:positive regulation of translation"/>
    <property type="evidence" value="ECO:0007669"/>
    <property type="project" value="TreeGrafter"/>
</dbReference>
<reference evidence="7 8" key="1">
    <citation type="journal article" date="2018" name="Mol. Biol. Evol.">
        <title>Broad Genomic Sampling Reveals a Smut Pathogenic Ancestry of the Fungal Clade Ustilaginomycotina.</title>
        <authorList>
            <person name="Kijpornyongpan T."/>
            <person name="Mondo S.J."/>
            <person name="Barry K."/>
            <person name="Sandor L."/>
            <person name="Lee J."/>
            <person name="Lipzen A."/>
            <person name="Pangilinan J."/>
            <person name="LaButti K."/>
            <person name="Hainaut M."/>
            <person name="Henrissat B."/>
            <person name="Grigoriev I.V."/>
            <person name="Spatafora J.W."/>
            <person name="Aime M.C."/>
        </authorList>
    </citation>
    <scope>NUCLEOTIDE SEQUENCE [LARGE SCALE GENOMIC DNA]</scope>
    <source>
        <strain evidence="7 8">MCA 5214</strain>
    </source>
</reference>
<evidence type="ECO:0000313" key="8">
    <source>
        <dbReference type="Proteomes" id="UP000245884"/>
    </source>
</evidence>
<dbReference type="GO" id="GO:0005737">
    <property type="term" value="C:cytoplasm"/>
    <property type="evidence" value="ECO:0007669"/>
    <property type="project" value="TreeGrafter"/>
</dbReference>
<dbReference type="GeneID" id="37027641"/>
<feature type="region of interest" description="Disordered" evidence="5">
    <location>
        <begin position="119"/>
        <end position="170"/>
    </location>
</feature>
<evidence type="ECO:0000256" key="1">
    <source>
        <dbReference type="ARBA" id="ARBA00004123"/>
    </source>
</evidence>
<feature type="compositionally biased region" description="Low complexity" evidence="5">
    <location>
        <begin position="30"/>
        <end position="46"/>
    </location>
</feature>
<feature type="compositionally biased region" description="Low complexity" evidence="5">
    <location>
        <begin position="551"/>
        <end position="561"/>
    </location>
</feature>
<feature type="domain" description="UPF3" evidence="6">
    <location>
        <begin position="79"/>
        <end position="103"/>
    </location>
</feature>
<feature type="region of interest" description="Disordered" evidence="5">
    <location>
        <begin position="366"/>
        <end position="567"/>
    </location>
</feature>
<dbReference type="OrthoDB" id="18087at2759"/>
<dbReference type="AlphaFoldDB" id="A0A316UVI5"/>
<evidence type="ECO:0000313" key="7">
    <source>
        <dbReference type="EMBL" id="PWN28341.1"/>
    </source>
</evidence>
<dbReference type="InterPro" id="IPR005120">
    <property type="entry name" value="UPF3_dom"/>
</dbReference>
<dbReference type="Gene3D" id="3.30.70.330">
    <property type="match status" value="2"/>
</dbReference>
<feature type="compositionally biased region" description="Low complexity" evidence="5">
    <location>
        <begin position="385"/>
        <end position="400"/>
    </location>
</feature>
<dbReference type="CDD" id="cd12455">
    <property type="entry name" value="RRM_like_Smg4_UPF3"/>
    <property type="match status" value="1"/>
</dbReference>
<feature type="compositionally biased region" description="Low complexity" evidence="5">
    <location>
        <begin position="150"/>
        <end position="167"/>
    </location>
</feature>
<keyword evidence="3" id="KW-0866">Nonsense-mediated mRNA decay</keyword>
<dbReference type="RefSeq" id="XP_025362953.1">
    <property type="nucleotide sequence ID" value="XM_025505818.1"/>
</dbReference>
<keyword evidence="8" id="KW-1185">Reference proteome</keyword>
<feature type="compositionally biased region" description="Low complexity" evidence="5">
    <location>
        <begin position="419"/>
        <end position="429"/>
    </location>
</feature>
<dbReference type="PANTHER" id="PTHR13112:SF0">
    <property type="entry name" value="FI21285P1"/>
    <property type="match status" value="1"/>
</dbReference>
<evidence type="ECO:0000256" key="5">
    <source>
        <dbReference type="SAM" id="MobiDB-lite"/>
    </source>
</evidence>
<dbReference type="InterPro" id="IPR012677">
    <property type="entry name" value="Nucleotide-bd_a/b_plait_sf"/>
</dbReference>
<dbReference type="GO" id="GO:0000184">
    <property type="term" value="P:nuclear-transcribed mRNA catabolic process, nonsense-mediated decay"/>
    <property type="evidence" value="ECO:0007669"/>
    <property type="project" value="UniProtKB-KW"/>
</dbReference>
<feature type="compositionally biased region" description="Basic residues" evidence="5">
    <location>
        <begin position="47"/>
        <end position="58"/>
    </location>
</feature>
<dbReference type="SUPFAM" id="SSF54928">
    <property type="entry name" value="RNA-binding domain, RBD"/>
    <property type="match status" value="1"/>
</dbReference>
<feature type="compositionally biased region" description="Basic and acidic residues" evidence="5">
    <location>
        <begin position="503"/>
        <end position="512"/>
    </location>
</feature>
<feature type="compositionally biased region" description="Low complexity" evidence="5">
    <location>
        <begin position="458"/>
        <end position="495"/>
    </location>
</feature>
<dbReference type="STRING" id="1569628.A0A316UVI5"/>
<feature type="region of interest" description="Disordered" evidence="5">
    <location>
        <begin position="1"/>
        <end position="82"/>
    </location>
</feature>
<feature type="compositionally biased region" description="Basic and acidic residues" evidence="5">
    <location>
        <begin position="138"/>
        <end position="148"/>
    </location>
</feature>
<sequence>MPPKQPSAGGATSSKGTQGPRHHSGKHSKAASGPTAAQQAQPAQPAKKVRSRPKKKQSKSGAAGGAGGPGGKEDDAGKQRLKVVVRRLPPNLPEDIFWKSVEPWTGKQLVDKPAPILVKQTAAAEDAPTRVGQETDDGEQHEATKDSSDDAANPANAAAEAKSAAPPIVKPGPYIHLGVPAQEKLVWRRYVQGKFKTPPNAASSSSQSSLPHVHSRAYLRFRSLTDLLDFHRNFDGHVFRDSKGRESVALVEWAPYQKVPPLASVAGGQTQVRRRPDKREGTIHEEPDFLAFVERLEKGGKEEASEERKDTKSDAEVMAFLSAATSAKGKETADSAAGDKKKLTPLLEHLKAKKAQSAAAAAAAAQAKAASKKQKGKGAAGPAGKGAATSGKKGAASSKQTDAQVEAVRAHMKASIGGPASPSAPDTSSPKPPTGPANRKGKSKELKPSAAAHHAKKGTSTPPTSSTAAGGPPSSSASTTSIPTGPKAQQQQQKNRAAKWKAKGKDKEKGTQEEAAGGAGGAAGGKKGSQQQQGKGNRPKPGSDHAGGGAPAAAASAPTPTLLRRPD</sequence>
<dbReference type="InterPro" id="IPR035979">
    <property type="entry name" value="RBD_domain_sf"/>
</dbReference>
<dbReference type="GO" id="GO:0003729">
    <property type="term" value="F:mRNA binding"/>
    <property type="evidence" value="ECO:0007669"/>
    <property type="project" value="TreeGrafter"/>
</dbReference>
<keyword evidence="4" id="KW-0539">Nucleus</keyword>
<accession>A0A316UVI5</accession>
<evidence type="ECO:0000256" key="2">
    <source>
        <dbReference type="ARBA" id="ARBA00005991"/>
    </source>
</evidence>
<evidence type="ECO:0000259" key="6">
    <source>
        <dbReference type="Pfam" id="PF03467"/>
    </source>
</evidence>
<dbReference type="Pfam" id="PF03467">
    <property type="entry name" value="Smg4_UPF3"/>
    <property type="match status" value="2"/>
</dbReference>
<evidence type="ECO:0000256" key="4">
    <source>
        <dbReference type="ARBA" id="ARBA00023242"/>
    </source>
</evidence>
<dbReference type="PANTHER" id="PTHR13112">
    <property type="entry name" value="UPF3 REGULATOR OF NONSENSE TRANSCRIPTS-LIKE PROTEIN"/>
    <property type="match status" value="1"/>
</dbReference>
<dbReference type="Proteomes" id="UP000245884">
    <property type="component" value="Unassembled WGS sequence"/>
</dbReference>
<protein>
    <recommendedName>
        <fullName evidence="6">UPF3 domain-containing protein</fullName>
    </recommendedName>
</protein>
<gene>
    <name evidence="7" type="ORF">BDZ90DRAFT_231327</name>
</gene>
<feature type="domain" description="UPF3" evidence="6">
    <location>
        <begin position="180"/>
        <end position="355"/>
    </location>
</feature>
<feature type="compositionally biased region" description="Basic residues" evidence="5">
    <location>
        <begin position="20"/>
        <end position="29"/>
    </location>
</feature>
<evidence type="ECO:0000256" key="3">
    <source>
        <dbReference type="ARBA" id="ARBA00023161"/>
    </source>
</evidence>
<comment type="similarity">
    <text evidence="2">Belongs to the RENT3 family.</text>
</comment>
<organism evidence="7 8">
    <name type="scientific">Jaminaea rosea</name>
    <dbReference type="NCBI Taxonomy" id="1569628"/>
    <lineage>
        <taxon>Eukaryota</taxon>
        <taxon>Fungi</taxon>
        <taxon>Dikarya</taxon>
        <taxon>Basidiomycota</taxon>
        <taxon>Ustilaginomycotina</taxon>
        <taxon>Exobasidiomycetes</taxon>
        <taxon>Microstromatales</taxon>
        <taxon>Microstromatales incertae sedis</taxon>
        <taxon>Jaminaea</taxon>
    </lineage>
</organism>
<comment type="subcellular location">
    <subcellularLocation>
        <location evidence="1">Nucleus</location>
    </subcellularLocation>
</comment>
<proteinExistence type="inferred from homology"/>
<dbReference type="InterPro" id="IPR039722">
    <property type="entry name" value="Upf3"/>
</dbReference>
<name>A0A316UVI5_9BASI</name>
<dbReference type="EMBL" id="KZ819665">
    <property type="protein sequence ID" value="PWN28341.1"/>
    <property type="molecule type" value="Genomic_DNA"/>
</dbReference>